<comment type="subcellular location">
    <subcellularLocation>
        <location evidence="1">Membrane</location>
        <topology evidence="1">Single-pass type I membrane protein</topology>
    </subcellularLocation>
</comment>
<dbReference type="GO" id="GO:0030246">
    <property type="term" value="F:carbohydrate binding"/>
    <property type="evidence" value="ECO:0007669"/>
    <property type="project" value="UniProtKB-KW"/>
</dbReference>
<dbReference type="InterPro" id="IPR013320">
    <property type="entry name" value="ConA-like_dom_sf"/>
</dbReference>
<dbReference type="PROSITE" id="PS50011">
    <property type="entry name" value="PROTEIN_KINASE_DOM"/>
    <property type="match status" value="1"/>
</dbReference>
<dbReference type="PROSITE" id="PS00107">
    <property type="entry name" value="PROTEIN_KINASE_ATP"/>
    <property type="match status" value="1"/>
</dbReference>
<dbReference type="Gene3D" id="1.10.510.10">
    <property type="entry name" value="Transferase(Phosphotransferase) domain 1"/>
    <property type="match status" value="1"/>
</dbReference>
<dbReference type="InterPro" id="IPR011009">
    <property type="entry name" value="Kinase-like_dom_sf"/>
</dbReference>
<evidence type="ECO:0000256" key="14">
    <source>
        <dbReference type="SAM" id="Phobius"/>
    </source>
</evidence>
<comment type="similarity">
    <text evidence="4">In the C-terminal section; belongs to the protein kinase superfamily. Ser/Thr protein kinase family.</text>
</comment>
<evidence type="ECO:0000259" key="15">
    <source>
        <dbReference type="PROSITE" id="PS50011"/>
    </source>
</evidence>
<evidence type="ECO:0000256" key="8">
    <source>
        <dbReference type="ARBA" id="ARBA00022741"/>
    </source>
</evidence>
<dbReference type="InterPro" id="IPR050528">
    <property type="entry name" value="L-type_Lectin-RKs"/>
</dbReference>
<dbReference type="AlphaFoldDB" id="A0A2P6SK21"/>
<gene>
    <name evidence="16" type="ORF">RchiOBHm_Chr1g0365581</name>
</gene>
<accession>A0A2P6SK21</accession>
<dbReference type="PANTHER" id="PTHR27007">
    <property type="match status" value="1"/>
</dbReference>
<name>A0A2P6SK21_ROSCH</name>
<evidence type="ECO:0000256" key="6">
    <source>
        <dbReference type="ARBA" id="ARBA00022729"/>
    </source>
</evidence>
<dbReference type="InterPro" id="IPR001245">
    <property type="entry name" value="Ser-Thr/Tyr_kinase_cat_dom"/>
</dbReference>
<dbReference type="Pfam" id="PF07714">
    <property type="entry name" value="PK_Tyr_Ser-Thr"/>
    <property type="match status" value="1"/>
</dbReference>
<feature type="transmembrane region" description="Helical" evidence="14">
    <location>
        <begin position="249"/>
        <end position="272"/>
    </location>
</feature>
<dbReference type="Gene3D" id="2.60.120.200">
    <property type="match status" value="1"/>
</dbReference>
<keyword evidence="7" id="KW-0430">Lectin</keyword>
<dbReference type="SUPFAM" id="SSF56112">
    <property type="entry name" value="Protein kinase-like (PK-like)"/>
    <property type="match status" value="1"/>
</dbReference>
<evidence type="ECO:0000256" key="11">
    <source>
        <dbReference type="ARBA" id="ARBA00023136"/>
    </source>
</evidence>
<evidence type="ECO:0000313" key="16">
    <source>
        <dbReference type="EMBL" id="PRQ59020.1"/>
    </source>
</evidence>
<feature type="binding site" evidence="13">
    <location>
        <position position="346"/>
    </location>
    <ligand>
        <name>ATP</name>
        <dbReference type="ChEBI" id="CHEBI:30616"/>
    </ligand>
</feature>
<keyword evidence="10 14" id="KW-1133">Transmembrane helix</keyword>
<evidence type="ECO:0000256" key="2">
    <source>
        <dbReference type="ARBA" id="ARBA00007606"/>
    </source>
</evidence>
<dbReference type="EMBL" id="PDCK01000039">
    <property type="protein sequence ID" value="PRQ59020.1"/>
    <property type="molecule type" value="Genomic_DNA"/>
</dbReference>
<feature type="domain" description="Protein kinase" evidence="15">
    <location>
        <begin position="317"/>
        <end position="440"/>
    </location>
</feature>
<dbReference type="Gramene" id="PRQ59020">
    <property type="protein sequence ID" value="PRQ59020"/>
    <property type="gene ID" value="RchiOBHm_Chr1g0365581"/>
</dbReference>
<proteinExistence type="inferred from homology"/>
<keyword evidence="8 13" id="KW-0547">Nucleotide-binding</keyword>
<dbReference type="SUPFAM" id="SSF49899">
    <property type="entry name" value="Concanavalin A-like lectins/glucanases"/>
    <property type="match status" value="1"/>
</dbReference>
<evidence type="ECO:0000256" key="10">
    <source>
        <dbReference type="ARBA" id="ARBA00022989"/>
    </source>
</evidence>
<evidence type="ECO:0000256" key="4">
    <source>
        <dbReference type="ARBA" id="ARBA00010217"/>
    </source>
</evidence>
<dbReference type="InterPro" id="IPR017441">
    <property type="entry name" value="Protein_kinase_ATP_BS"/>
</dbReference>
<keyword evidence="17" id="KW-1185">Reference proteome</keyword>
<evidence type="ECO:0000256" key="9">
    <source>
        <dbReference type="ARBA" id="ARBA00022840"/>
    </source>
</evidence>
<dbReference type="Proteomes" id="UP000238479">
    <property type="component" value="Chromosome 1"/>
</dbReference>
<keyword evidence="16" id="KW-0808">Transferase</keyword>
<dbReference type="GO" id="GO:0005524">
    <property type="term" value="F:ATP binding"/>
    <property type="evidence" value="ECO:0007669"/>
    <property type="project" value="UniProtKB-UniRule"/>
</dbReference>
<dbReference type="InterPro" id="IPR000719">
    <property type="entry name" value="Prot_kinase_dom"/>
</dbReference>
<dbReference type="Pfam" id="PF00139">
    <property type="entry name" value="Lectin_legB"/>
    <property type="match status" value="1"/>
</dbReference>
<evidence type="ECO:0000256" key="13">
    <source>
        <dbReference type="PROSITE-ProRule" id="PRU10141"/>
    </source>
</evidence>
<keyword evidence="12" id="KW-0675">Receptor</keyword>
<keyword evidence="5 14" id="KW-0812">Transmembrane</keyword>
<evidence type="ECO:0000256" key="1">
    <source>
        <dbReference type="ARBA" id="ARBA00004479"/>
    </source>
</evidence>
<evidence type="ECO:0000256" key="3">
    <source>
        <dbReference type="ARBA" id="ARBA00008536"/>
    </source>
</evidence>
<sequence>MPGLAIETSKKNFGLRPKRLPTPFWNPGYVPEEEDFDLAICNGVSRRSVKLVEVIDQLYTSLLAYRAGQGTYVEPLIMPSSFPDSGAPLALLDDYDTLMSVSEGVVFTLWCLQFNKITTFVVSQFQIVTVEFGMTFSNKGRNPPEPHIGIDINTLSSNTGNLSKLWITCNATGDNVRLAFWTYEELQVFVGKSSLSYHMDLKQALPQQVKIGFSASTGMPPEGHVINDWELNSTLVSDKCTKNNERHTMVIAIFAASFSVLILAVAICLMVLRKPMNRTVGHGSYTRNVSSINTDLERLIWPRRFAYEELAAATNGFANETRLGQGGTGQVYKGVIHHLGCDVAIKRIFAQFEHKHYEKIFINEVKIISRLIHRNVVQFIGWCHEQDECLLVYAFMPNNSLDTHLFGCGEALPWDFRYKIALGLASALHYLHEDAGQCAS</sequence>
<evidence type="ECO:0000256" key="12">
    <source>
        <dbReference type="ARBA" id="ARBA00023170"/>
    </source>
</evidence>
<dbReference type="GO" id="GO:0016020">
    <property type="term" value="C:membrane"/>
    <property type="evidence" value="ECO:0007669"/>
    <property type="project" value="UniProtKB-SubCell"/>
</dbReference>
<evidence type="ECO:0000256" key="7">
    <source>
        <dbReference type="ARBA" id="ARBA00022734"/>
    </source>
</evidence>
<reference evidence="16 17" key="1">
    <citation type="journal article" date="2018" name="Nat. Genet.">
        <title>The Rosa genome provides new insights in the design of modern roses.</title>
        <authorList>
            <person name="Bendahmane M."/>
        </authorList>
    </citation>
    <scope>NUCLEOTIDE SEQUENCE [LARGE SCALE GENOMIC DNA]</scope>
    <source>
        <strain evidence="17">cv. Old Blush</strain>
    </source>
</reference>
<comment type="similarity">
    <text evidence="3">In the N-terminal section; belongs to the leguminous lectin family.</text>
</comment>
<dbReference type="Gene3D" id="3.30.200.20">
    <property type="entry name" value="Phosphorylase Kinase, domain 1"/>
    <property type="match status" value="1"/>
</dbReference>
<keyword evidence="6" id="KW-0732">Signal</keyword>
<organism evidence="16 17">
    <name type="scientific">Rosa chinensis</name>
    <name type="common">China rose</name>
    <dbReference type="NCBI Taxonomy" id="74649"/>
    <lineage>
        <taxon>Eukaryota</taxon>
        <taxon>Viridiplantae</taxon>
        <taxon>Streptophyta</taxon>
        <taxon>Embryophyta</taxon>
        <taxon>Tracheophyta</taxon>
        <taxon>Spermatophyta</taxon>
        <taxon>Magnoliopsida</taxon>
        <taxon>eudicotyledons</taxon>
        <taxon>Gunneridae</taxon>
        <taxon>Pentapetalae</taxon>
        <taxon>rosids</taxon>
        <taxon>fabids</taxon>
        <taxon>Rosales</taxon>
        <taxon>Rosaceae</taxon>
        <taxon>Rosoideae</taxon>
        <taxon>Rosoideae incertae sedis</taxon>
        <taxon>Rosa</taxon>
    </lineage>
</organism>
<dbReference type="InterPro" id="IPR001220">
    <property type="entry name" value="Legume_lectin_dom"/>
</dbReference>
<protein>
    <recommendedName>
        <fullName evidence="15">Protein kinase domain-containing protein</fullName>
    </recommendedName>
</protein>
<keyword evidence="9 13" id="KW-0067">ATP-binding</keyword>
<evidence type="ECO:0000256" key="5">
    <source>
        <dbReference type="ARBA" id="ARBA00022692"/>
    </source>
</evidence>
<keyword evidence="11 14" id="KW-0472">Membrane</keyword>
<dbReference type="GO" id="GO:0004672">
    <property type="term" value="F:protein kinase activity"/>
    <property type="evidence" value="ECO:0007669"/>
    <property type="project" value="InterPro"/>
</dbReference>
<comment type="similarity">
    <text evidence="2">Belongs to the leguminous lectin family.</text>
</comment>
<comment type="caution">
    <text evidence="16">The sequence shown here is derived from an EMBL/GenBank/DDBJ whole genome shotgun (WGS) entry which is preliminary data.</text>
</comment>
<evidence type="ECO:0000313" key="17">
    <source>
        <dbReference type="Proteomes" id="UP000238479"/>
    </source>
</evidence>